<dbReference type="InterPro" id="IPR016025">
    <property type="entry name" value="Clathrin_H-chain_N"/>
</dbReference>
<dbReference type="GO" id="GO:0006886">
    <property type="term" value="P:intracellular protein transport"/>
    <property type="evidence" value="ECO:0007669"/>
    <property type="project" value="InterPro"/>
</dbReference>
<dbReference type="AlphaFoldDB" id="A0AAV7ZYS4"/>
<protein>
    <submittedName>
        <fullName evidence="1">Clathrin heavy chain</fullName>
    </submittedName>
</protein>
<evidence type="ECO:0000313" key="2">
    <source>
        <dbReference type="Proteomes" id="UP001146793"/>
    </source>
</evidence>
<dbReference type="GO" id="GO:0030132">
    <property type="term" value="C:clathrin coat of coated pit"/>
    <property type="evidence" value="ECO:0007669"/>
    <property type="project" value="InterPro"/>
</dbReference>
<name>A0AAV7ZYS4_9EUKA</name>
<dbReference type="GO" id="GO:0032051">
    <property type="term" value="F:clathrin light chain binding"/>
    <property type="evidence" value="ECO:0007669"/>
    <property type="project" value="TreeGrafter"/>
</dbReference>
<comment type="caution">
    <text evidence="1">The sequence shown here is derived from an EMBL/GenBank/DDBJ whole genome shotgun (WGS) entry which is preliminary data.</text>
</comment>
<dbReference type="InterPro" id="IPR022365">
    <property type="entry name" value="Clathrin_H-chain_propeller_rpt"/>
</dbReference>
<reference evidence="1" key="1">
    <citation type="submission" date="2022-08" db="EMBL/GenBank/DDBJ databases">
        <title>Novel sulphate-reducing endosymbionts in the free-living metamonad Anaeramoeba.</title>
        <authorList>
            <person name="Jerlstrom-Hultqvist J."/>
            <person name="Cepicka I."/>
            <person name="Gallot-Lavallee L."/>
            <person name="Salas-Leiva D."/>
            <person name="Curtis B.A."/>
            <person name="Zahonova K."/>
            <person name="Pipaliya S."/>
            <person name="Dacks J."/>
            <person name="Roger A.J."/>
        </authorList>
    </citation>
    <scope>NUCLEOTIDE SEQUENCE</scope>
    <source>
        <strain evidence="1">Busselton2</strain>
    </source>
</reference>
<evidence type="ECO:0000313" key="1">
    <source>
        <dbReference type="EMBL" id="KAJ3447119.1"/>
    </source>
</evidence>
<dbReference type="GO" id="GO:0006898">
    <property type="term" value="P:receptor-mediated endocytosis"/>
    <property type="evidence" value="ECO:0007669"/>
    <property type="project" value="TreeGrafter"/>
</dbReference>
<proteinExistence type="predicted"/>
<dbReference type="GO" id="GO:0005198">
    <property type="term" value="F:structural molecule activity"/>
    <property type="evidence" value="ECO:0007669"/>
    <property type="project" value="InterPro"/>
</dbReference>
<dbReference type="EMBL" id="JANTQA010000016">
    <property type="protein sequence ID" value="KAJ3447119.1"/>
    <property type="molecule type" value="Genomic_DNA"/>
</dbReference>
<dbReference type="Gene3D" id="2.130.10.110">
    <property type="entry name" value="Clathrin heavy-chain terminal domain"/>
    <property type="match status" value="1"/>
</dbReference>
<dbReference type="PANTHER" id="PTHR10292:SF1">
    <property type="entry name" value="CLATHRIN HEAVY CHAIN"/>
    <property type="match status" value="1"/>
</dbReference>
<dbReference type="GO" id="GO:0071439">
    <property type="term" value="C:clathrin complex"/>
    <property type="evidence" value="ECO:0007669"/>
    <property type="project" value="TreeGrafter"/>
</dbReference>
<accession>A0AAV7ZYS4</accession>
<sequence>MTNNLPIKFNEIINLQSIGISPQFIGFNTLTMQSDKYICVREVSGEVPNVVIVDLQNPNQPSRRPIKAEAAIMNPKKHAGSLLQIFNIELKSKMKSYQIQEDVKFWKWISVNQIVLVTNTSVYHWSIEGTSEPVKVFDRHESLTNTQIIDYQVSDDKQWVSLVGITKINNRVVGKIQLYSIEKQVSQPF</sequence>
<gene>
    <name evidence="1" type="ORF">M0812_07338</name>
</gene>
<dbReference type="Proteomes" id="UP001146793">
    <property type="component" value="Unassembled WGS sequence"/>
</dbReference>
<dbReference type="SUPFAM" id="SSF50989">
    <property type="entry name" value="Clathrin heavy-chain terminal domain"/>
    <property type="match status" value="1"/>
</dbReference>
<dbReference type="GO" id="GO:0030130">
    <property type="term" value="C:clathrin coat of trans-Golgi network vesicle"/>
    <property type="evidence" value="ECO:0007669"/>
    <property type="project" value="InterPro"/>
</dbReference>
<dbReference type="Pfam" id="PF01394">
    <property type="entry name" value="Clathrin_propel"/>
    <property type="match status" value="1"/>
</dbReference>
<dbReference type="PANTHER" id="PTHR10292">
    <property type="entry name" value="CLATHRIN HEAVY CHAIN RELATED"/>
    <property type="match status" value="1"/>
</dbReference>
<organism evidence="1 2">
    <name type="scientific">Anaeramoeba flamelloides</name>
    <dbReference type="NCBI Taxonomy" id="1746091"/>
    <lineage>
        <taxon>Eukaryota</taxon>
        <taxon>Metamonada</taxon>
        <taxon>Anaeramoebidae</taxon>
        <taxon>Anaeramoeba</taxon>
    </lineage>
</organism>